<keyword evidence="2" id="KW-1185">Reference proteome</keyword>
<dbReference type="AlphaFoldDB" id="A0A392URA1"/>
<evidence type="ECO:0000313" key="2">
    <source>
        <dbReference type="Proteomes" id="UP000265520"/>
    </source>
</evidence>
<evidence type="ECO:0000313" key="1">
    <source>
        <dbReference type="EMBL" id="MCI74850.1"/>
    </source>
</evidence>
<comment type="caution">
    <text evidence="1">The sequence shown here is derived from an EMBL/GenBank/DDBJ whole genome shotgun (WGS) entry which is preliminary data.</text>
</comment>
<feature type="non-terminal residue" evidence="1">
    <location>
        <position position="1"/>
    </location>
</feature>
<dbReference type="EMBL" id="LXQA010869313">
    <property type="protein sequence ID" value="MCI74850.1"/>
    <property type="molecule type" value="Genomic_DNA"/>
</dbReference>
<sequence>WGEILMSDAKMLLEISPGARLWRLVRGFMSVFVLRNRDRV</sequence>
<organism evidence="1 2">
    <name type="scientific">Trifolium medium</name>
    <dbReference type="NCBI Taxonomy" id="97028"/>
    <lineage>
        <taxon>Eukaryota</taxon>
        <taxon>Viridiplantae</taxon>
        <taxon>Streptophyta</taxon>
        <taxon>Embryophyta</taxon>
        <taxon>Tracheophyta</taxon>
        <taxon>Spermatophyta</taxon>
        <taxon>Magnoliopsida</taxon>
        <taxon>eudicotyledons</taxon>
        <taxon>Gunneridae</taxon>
        <taxon>Pentapetalae</taxon>
        <taxon>rosids</taxon>
        <taxon>fabids</taxon>
        <taxon>Fabales</taxon>
        <taxon>Fabaceae</taxon>
        <taxon>Papilionoideae</taxon>
        <taxon>50 kb inversion clade</taxon>
        <taxon>NPAAA clade</taxon>
        <taxon>Hologalegina</taxon>
        <taxon>IRL clade</taxon>
        <taxon>Trifolieae</taxon>
        <taxon>Trifolium</taxon>
    </lineage>
</organism>
<protein>
    <submittedName>
        <fullName evidence="1">Uncharacterized protein</fullName>
    </submittedName>
</protein>
<dbReference type="Proteomes" id="UP000265520">
    <property type="component" value="Unassembled WGS sequence"/>
</dbReference>
<name>A0A392URA1_9FABA</name>
<accession>A0A392URA1</accession>
<reference evidence="1 2" key="1">
    <citation type="journal article" date="2018" name="Front. Plant Sci.">
        <title>Red Clover (Trifolium pratense) and Zigzag Clover (T. medium) - A Picture of Genomic Similarities and Differences.</title>
        <authorList>
            <person name="Dluhosova J."/>
            <person name="Istvanek J."/>
            <person name="Nedelnik J."/>
            <person name="Repkova J."/>
        </authorList>
    </citation>
    <scope>NUCLEOTIDE SEQUENCE [LARGE SCALE GENOMIC DNA]</scope>
    <source>
        <strain evidence="2">cv. 10/8</strain>
        <tissue evidence="1">Leaf</tissue>
    </source>
</reference>
<proteinExistence type="predicted"/>